<protein>
    <submittedName>
        <fullName evidence="1">Uncharacterized protein</fullName>
    </submittedName>
</protein>
<dbReference type="EMBL" id="JBHSQE010000001">
    <property type="protein sequence ID" value="MFC6145456.1"/>
    <property type="molecule type" value="Genomic_DNA"/>
</dbReference>
<keyword evidence="2" id="KW-1185">Reference proteome</keyword>
<reference evidence="2" key="1">
    <citation type="journal article" date="2019" name="Int. J. Syst. Evol. Microbiol.">
        <title>The Global Catalogue of Microorganisms (GCM) 10K type strain sequencing project: providing services to taxonomists for standard genome sequencing and annotation.</title>
        <authorList>
            <consortium name="The Broad Institute Genomics Platform"/>
            <consortium name="The Broad Institute Genome Sequencing Center for Infectious Disease"/>
            <person name="Wu L."/>
            <person name="Ma J."/>
        </authorList>
    </citation>
    <scope>NUCLEOTIDE SEQUENCE [LARGE SCALE GENOMIC DNA]</scope>
    <source>
        <strain evidence="2">CCUG 51943</strain>
    </source>
</reference>
<evidence type="ECO:0000313" key="1">
    <source>
        <dbReference type="EMBL" id="MFC6145456.1"/>
    </source>
</evidence>
<accession>A0ABW1QA69</accession>
<gene>
    <name evidence="1" type="ORF">ACFPUZ_01350</name>
</gene>
<sequence length="124" mass="14641">MRVCPVPLWRLSDIPDLDPELIIRLKLLGDSFFGEYTLEEFRFHCAVADLATLSDLYREYYAAGAFTWHEEYRVHEEIKPLPEYVGVARSIPRLSEETMLEQREAWPGLKLWGARRTPVEEWEL</sequence>
<name>A0ABW1QA69_9CORY</name>
<dbReference type="Proteomes" id="UP001596244">
    <property type="component" value="Unassembled WGS sequence"/>
</dbReference>
<evidence type="ECO:0000313" key="2">
    <source>
        <dbReference type="Proteomes" id="UP001596244"/>
    </source>
</evidence>
<proteinExistence type="predicted"/>
<organism evidence="1 2">
    <name type="scientific">Corynebacterium nasicanis</name>
    <dbReference type="NCBI Taxonomy" id="1448267"/>
    <lineage>
        <taxon>Bacteria</taxon>
        <taxon>Bacillati</taxon>
        <taxon>Actinomycetota</taxon>
        <taxon>Actinomycetes</taxon>
        <taxon>Mycobacteriales</taxon>
        <taxon>Corynebacteriaceae</taxon>
        <taxon>Corynebacterium</taxon>
    </lineage>
</organism>
<dbReference type="RefSeq" id="WP_376999125.1">
    <property type="nucleotide sequence ID" value="NZ_JBHSQE010000001.1"/>
</dbReference>
<comment type="caution">
    <text evidence="1">The sequence shown here is derived from an EMBL/GenBank/DDBJ whole genome shotgun (WGS) entry which is preliminary data.</text>
</comment>